<sequence>PAEPESPLTFDILQEQLPGKIKIPQIGFYDGTSDPDTHLGLYTSWMDLHGAPDALRCRMFSLTLGEKAQRWYQSLAPHSVARWSQLKSMFQTHFIGSQACRIPKESTTHIIQGADESLKDYITRFNERVQNMEPCHQETLLVSAYSGLRPNSMFKWTLCQKKPQTYHEFLMKAQQHIMAEENMSVPSFPALNEQTTKAKESRPNKEFAKDGRSSQFRAMQRKHHEELTNSYQGVYSAGAAVVYEELKNKGIIPDPKPIRADEENLDKSRYCAYYKSHGHNTDQCRNLISALLKLIDDPQVRRFTRMDAGNRRPRNDERMNPGDEPDFGLNPRRANEHPNEILTINSLPFGNPHSDALVITTPIFRIPIHRIMVDTGAYSSILYWTAFLKMGIDQSELRPCNDRITGFNGQTTIPEGEITLPIELEGSGANRRRIMETFKVVKTASEYNAILGWTTLYKLKAAVSIFHYSIKFPTENGTG</sequence>
<dbReference type="AlphaFoldDB" id="A0A9N7QYN1"/>
<feature type="non-terminal residue" evidence="3">
    <location>
        <position position="1"/>
    </location>
</feature>
<dbReference type="EMBL" id="CACSLK010000214">
    <property type="protein sequence ID" value="CAA0805869.1"/>
    <property type="molecule type" value="Genomic_DNA"/>
</dbReference>
<gene>
    <name evidence="3" type="ORF">SHERM_00779</name>
</gene>
<dbReference type="InterPro" id="IPR005162">
    <property type="entry name" value="Retrotrans_gag_dom"/>
</dbReference>
<dbReference type="Proteomes" id="UP001153555">
    <property type="component" value="Unassembled WGS sequence"/>
</dbReference>
<dbReference type="PANTHER" id="PTHR33223:SF10">
    <property type="entry name" value="AMINOTRANSFERASE-LIKE PLANT MOBILE DOMAIN-CONTAINING PROTEIN"/>
    <property type="match status" value="1"/>
</dbReference>
<feature type="region of interest" description="Disordered" evidence="1">
    <location>
        <begin position="195"/>
        <end position="224"/>
    </location>
</feature>
<dbReference type="InterPro" id="IPR021109">
    <property type="entry name" value="Peptidase_aspartic_dom_sf"/>
</dbReference>
<comment type="caution">
    <text evidence="3">The sequence shown here is derived from an EMBL/GenBank/DDBJ whole genome shotgun (WGS) entry which is preliminary data.</text>
</comment>
<feature type="region of interest" description="Disordered" evidence="1">
    <location>
        <begin position="306"/>
        <end position="334"/>
    </location>
</feature>
<dbReference type="SUPFAM" id="SSF50630">
    <property type="entry name" value="Acid proteases"/>
    <property type="match status" value="1"/>
</dbReference>
<dbReference type="PANTHER" id="PTHR33223">
    <property type="entry name" value="CCHC-TYPE DOMAIN-CONTAINING PROTEIN"/>
    <property type="match status" value="1"/>
</dbReference>
<feature type="domain" description="Retrotransposon gag" evidence="2">
    <location>
        <begin position="58"/>
        <end position="150"/>
    </location>
</feature>
<evidence type="ECO:0000256" key="1">
    <source>
        <dbReference type="SAM" id="MobiDB-lite"/>
    </source>
</evidence>
<accession>A0A9N7QYN1</accession>
<protein>
    <recommendedName>
        <fullName evidence="2">Retrotransposon gag domain-containing protein</fullName>
    </recommendedName>
</protein>
<evidence type="ECO:0000313" key="3">
    <source>
        <dbReference type="EMBL" id="CAA0805869.1"/>
    </source>
</evidence>
<dbReference type="Gene3D" id="2.40.70.10">
    <property type="entry name" value="Acid Proteases"/>
    <property type="match status" value="1"/>
</dbReference>
<evidence type="ECO:0000259" key="2">
    <source>
        <dbReference type="Pfam" id="PF03732"/>
    </source>
</evidence>
<evidence type="ECO:0000313" key="4">
    <source>
        <dbReference type="Proteomes" id="UP001153555"/>
    </source>
</evidence>
<organism evidence="3 4">
    <name type="scientific">Striga hermonthica</name>
    <name type="common">Purple witchweed</name>
    <name type="synonym">Buchnera hermonthica</name>
    <dbReference type="NCBI Taxonomy" id="68872"/>
    <lineage>
        <taxon>Eukaryota</taxon>
        <taxon>Viridiplantae</taxon>
        <taxon>Streptophyta</taxon>
        <taxon>Embryophyta</taxon>
        <taxon>Tracheophyta</taxon>
        <taxon>Spermatophyta</taxon>
        <taxon>Magnoliopsida</taxon>
        <taxon>eudicotyledons</taxon>
        <taxon>Gunneridae</taxon>
        <taxon>Pentapetalae</taxon>
        <taxon>asterids</taxon>
        <taxon>lamiids</taxon>
        <taxon>Lamiales</taxon>
        <taxon>Orobanchaceae</taxon>
        <taxon>Buchnereae</taxon>
        <taxon>Striga</taxon>
    </lineage>
</organism>
<feature type="non-terminal residue" evidence="3">
    <location>
        <position position="479"/>
    </location>
</feature>
<feature type="compositionally biased region" description="Basic and acidic residues" evidence="1">
    <location>
        <begin position="306"/>
        <end position="321"/>
    </location>
</feature>
<proteinExistence type="predicted"/>
<dbReference type="OrthoDB" id="1740536at2759"/>
<feature type="compositionally biased region" description="Basic and acidic residues" evidence="1">
    <location>
        <begin position="196"/>
        <end position="212"/>
    </location>
</feature>
<reference evidence="3" key="1">
    <citation type="submission" date="2019-12" db="EMBL/GenBank/DDBJ databases">
        <authorList>
            <person name="Scholes J."/>
        </authorList>
    </citation>
    <scope>NUCLEOTIDE SEQUENCE</scope>
</reference>
<dbReference type="Pfam" id="PF03732">
    <property type="entry name" value="Retrotrans_gag"/>
    <property type="match status" value="1"/>
</dbReference>
<keyword evidence="4" id="KW-1185">Reference proteome</keyword>
<name>A0A9N7QYN1_STRHE</name>